<proteinExistence type="predicted"/>
<keyword evidence="2" id="KW-1185">Reference proteome</keyword>
<accession>A0AAN9NB12</accession>
<evidence type="ECO:0000313" key="1">
    <source>
        <dbReference type="EMBL" id="KAK7369869.1"/>
    </source>
</evidence>
<sequence length="88" mass="10342">MWRQVLEISPFCRTNLFLKDAGFDILFHIFNLHFHAAFIESNIPIFRPSVCFKKKSSPFRAVADKDIRANPHDRWKIFFSLSGDDTPK</sequence>
<protein>
    <submittedName>
        <fullName evidence="1">Uncharacterized protein</fullName>
    </submittedName>
</protein>
<dbReference type="EMBL" id="JAYMYR010000004">
    <property type="protein sequence ID" value="KAK7369869.1"/>
    <property type="molecule type" value="Genomic_DNA"/>
</dbReference>
<dbReference type="AlphaFoldDB" id="A0AAN9NB12"/>
<name>A0AAN9NB12_PHACN</name>
<evidence type="ECO:0000313" key="2">
    <source>
        <dbReference type="Proteomes" id="UP001374584"/>
    </source>
</evidence>
<dbReference type="Proteomes" id="UP001374584">
    <property type="component" value="Unassembled WGS sequence"/>
</dbReference>
<gene>
    <name evidence="1" type="ORF">VNO80_11915</name>
</gene>
<organism evidence="1 2">
    <name type="scientific">Phaseolus coccineus</name>
    <name type="common">Scarlet runner bean</name>
    <name type="synonym">Phaseolus multiflorus</name>
    <dbReference type="NCBI Taxonomy" id="3886"/>
    <lineage>
        <taxon>Eukaryota</taxon>
        <taxon>Viridiplantae</taxon>
        <taxon>Streptophyta</taxon>
        <taxon>Embryophyta</taxon>
        <taxon>Tracheophyta</taxon>
        <taxon>Spermatophyta</taxon>
        <taxon>Magnoliopsida</taxon>
        <taxon>eudicotyledons</taxon>
        <taxon>Gunneridae</taxon>
        <taxon>Pentapetalae</taxon>
        <taxon>rosids</taxon>
        <taxon>fabids</taxon>
        <taxon>Fabales</taxon>
        <taxon>Fabaceae</taxon>
        <taxon>Papilionoideae</taxon>
        <taxon>50 kb inversion clade</taxon>
        <taxon>NPAAA clade</taxon>
        <taxon>indigoferoid/millettioid clade</taxon>
        <taxon>Phaseoleae</taxon>
        <taxon>Phaseolus</taxon>
    </lineage>
</organism>
<comment type="caution">
    <text evidence="1">The sequence shown here is derived from an EMBL/GenBank/DDBJ whole genome shotgun (WGS) entry which is preliminary data.</text>
</comment>
<reference evidence="1 2" key="1">
    <citation type="submission" date="2024-01" db="EMBL/GenBank/DDBJ databases">
        <title>The genomes of 5 underutilized Papilionoideae crops provide insights into root nodulation and disease resistanc.</title>
        <authorList>
            <person name="Jiang F."/>
        </authorList>
    </citation>
    <scope>NUCLEOTIDE SEQUENCE [LARGE SCALE GENOMIC DNA]</scope>
    <source>
        <strain evidence="1">JINMINGXINNONG_FW02</strain>
        <tissue evidence="1">Leaves</tissue>
    </source>
</reference>